<dbReference type="InterPro" id="IPR023614">
    <property type="entry name" value="Porin_dom_sf"/>
</dbReference>
<gene>
    <name evidence="3" type="ORF">ACFOOQ_00390</name>
</gene>
<evidence type="ECO:0000313" key="4">
    <source>
        <dbReference type="Proteomes" id="UP001595711"/>
    </source>
</evidence>
<feature type="chain" id="PRO_5046202037" evidence="2">
    <location>
        <begin position="31"/>
        <end position="430"/>
    </location>
</feature>
<keyword evidence="2" id="KW-0732">Signal</keyword>
<dbReference type="Pfam" id="PF10082">
    <property type="entry name" value="BBP2_2"/>
    <property type="match status" value="1"/>
</dbReference>
<dbReference type="RefSeq" id="WP_379720084.1">
    <property type="nucleotide sequence ID" value="NZ_JBHRYJ010000001.1"/>
</dbReference>
<accession>A0ABV7VBF8</accession>
<evidence type="ECO:0000256" key="1">
    <source>
        <dbReference type="SAM" id="MobiDB-lite"/>
    </source>
</evidence>
<proteinExistence type="predicted"/>
<name>A0ABV7VBF8_9PROT</name>
<dbReference type="SUPFAM" id="SSF56935">
    <property type="entry name" value="Porins"/>
    <property type="match status" value="1"/>
</dbReference>
<reference evidence="4" key="1">
    <citation type="journal article" date="2019" name="Int. J. Syst. Evol. Microbiol.">
        <title>The Global Catalogue of Microorganisms (GCM) 10K type strain sequencing project: providing services to taxonomists for standard genome sequencing and annotation.</title>
        <authorList>
            <consortium name="The Broad Institute Genomics Platform"/>
            <consortium name="The Broad Institute Genome Sequencing Center for Infectious Disease"/>
            <person name="Wu L."/>
            <person name="Ma J."/>
        </authorList>
    </citation>
    <scope>NUCLEOTIDE SEQUENCE [LARGE SCALE GENOMIC DNA]</scope>
    <source>
        <strain evidence="4">KCTC 42182</strain>
    </source>
</reference>
<evidence type="ECO:0000313" key="3">
    <source>
        <dbReference type="EMBL" id="MFC3673981.1"/>
    </source>
</evidence>
<dbReference type="InterPro" id="IPR018759">
    <property type="entry name" value="BBP2_2"/>
</dbReference>
<protein>
    <submittedName>
        <fullName evidence="3">Outer membrane beta-barrel protein</fullName>
    </submittedName>
</protein>
<dbReference type="EMBL" id="JBHRYJ010000001">
    <property type="protein sequence ID" value="MFC3673981.1"/>
    <property type="molecule type" value="Genomic_DNA"/>
</dbReference>
<feature type="signal peptide" evidence="2">
    <location>
        <begin position="1"/>
        <end position="30"/>
    </location>
</feature>
<dbReference type="Proteomes" id="UP001595711">
    <property type="component" value="Unassembled WGS sequence"/>
</dbReference>
<feature type="region of interest" description="Disordered" evidence="1">
    <location>
        <begin position="29"/>
        <end position="57"/>
    </location>
</feature>
<keyword evidence="4" id="KW-1185">Reference proteome</keyword>
<comment type="caution">
    <text evidence="3">The sequence shown here is derived from an EMBL/GenBank/DDBJ whole genome shotgun (WGS) entry which is preliminary data.</text>
</comment>
<sequence length="430" mass="47104">MAVSIRGLLPKLYLTAAIAGLIGTSGAASAQSTTRELPPDEVPRGATVAERPRPDYDPPGVRLGGFLLLPDLTVAESFNSNIYATQNNPASDFITAVSPKVDLRSDWGSHALNLHADSTIVRYTTHDSENYNDYTLATDGRLDVLRDLQLFGGAGYQVRHEPRSSPDNQGGVEPTEYSVASVNAAVEKTFNRLVMRLDGKAERYVYQDVAAANGTTISQSGRDRDQSELSLRSGYEFAPHRQIYALGAANNRRYDNTLDSGGFARDSDGYLMALGTSYDIDGVIIVDIYAGYREQNYDDARLDSIGGWTSKGKLTWNVTRLTTITGTLSREIEETTLANASGYFATVANLRADHELLRNLLLNASVGYEDDDFEGIGRNDRYYTGTLGAKYLLNRNFSLSAGYGYRTRNSDAANSDFSENVVFLRLSSHL</sequence>
<dbReference type="Gene3D" id="2.40.160.10">
    <property type="entry name" value="Porin"/>
    <property type="match status" value="1"/>
</dbReference>
<evidence type="ECO:0000256" key="2">
    <source>
        <dbReference type="SAM" id="SignalP"/>
    </source>
</evidence>
<organism evidence="3 4">
    <name type="scientific">Ferrovibrio xuzhouensis</name>
    <dbReference type="NCBI Taxonomy" id="1576914"/>
    <lineage>
        <taxon>Bacteria</taxon>
        <taxon>Pseudomonadati</taxon>
        <taxon>Pseudomonadota</taxon>
        <taxon>Alphaproteobacteria</taxon>
        <taxon>Rhodospirillales</taxon>
        <taxon>Rhodospirillaceae</taxon>
        <taxon>Ferrovibrio</taxon>
    </lineage>
</organism>